<feature type="chain" id="PRO_5035820944" evidence="1">
    <location>
        <begin position="20"/>
        <end position="54"/>
    </location>
</feature>
<feature type="signal peptide" evidence="1">
    <location>
        <begin position="1"/>
        <end position="19"/>
    </location>
</feature>
<organism evidence="2 3">
    <name type="scientific">Ceratodon purpureus</name>
    <name type="common">Fire moss</name>
    <name type="synonym">Dicranum purpureum</name>
    <dbReference type="NCBI Taxonomy" id="3225"/>
    <lineage>
        <taxon>Eukaryota</taxon>
        <taxon>Viridiplantae</taxon>
        <taxon>Streptophyta</taxon>
        <taxon>Embryophyta</taxon>
        <taxon>Bryophyta</taxon>
        <taxon>Bryophytina</taxon>
        <taxon>Bryopsida</taxon>
        <taxon>Dicranidae</taxon>
        <taxon>Pseudoditrichales</taxon>
        <taxon>Ditrichaceae</taxon>
        <taxon>Ceratodon</taxon>
    </lineage>
</organism>
<gene>
    <name evidence="2" type="ORF">KC19_7G189400</name>
</gene>
<dbReference type="EMBL" id="CM026428">
    <property type="protein sequence ID" value="KAG0568138.1"/>
    <property type="molecule type" value="Genomic_DNA"/>
</dbReference>
<dbReference type="Proteomes" id="UP000822688">
    <property type="component" value="Chromosome 7"/>
</dbReference>
<reference evidence="2" key="1">
    <citation type="submission" date="2020-06" db="EMBL/GenBank/DDBJ databases">
        <title>WGS assembly of Ceratodon purpureus strain R40.</title>
        <authorList>
            <person name="Carey S.B."/>
            <person name="Jenkins J."/>
            <person name="Shu S."/>
            <person name="Lovell J.T."/>
            <person name="Sreedasyam A."/>
            <person name="Maumus F."/>
            <person name="Tiley G.P."/>
            <person name="Fernandez-Pozo N."/>
            <person name="Barry K."/>
            <person name="Chen C."/>
            <person name="Wang M."/>
            <person name="Lipzen A."/>
            <person name="Daum C."/>
            <person name="Saski C.A."/>
            <person name="Payton A.C."/>
            <person name="Mcbreen J.C."/>
            <person name="Conrad R.E."/>
            <person name="Kollar L.M."/>
            <person name="Olsson S."/>
            <person name="Huttunen S."/>
            <person name="Landis J.B."/>
            <person name="Wickett N.J."/>
            <person name="Johnson M.G."/>
            <person name="Rensing S.A."/>
            <person name="Grimwood J."/>
            <person name="Schmutz J."/>
            <person name="Mcdaniel S.F."/>
        </authorList>
    </citation>
    <scope>NUCLEOTIDE SEQUENCE</scope>
    <source>
        <strain evidence="2">R40</strain>
    </source>
</reference>
<evidence type="ECO:0000256" key="1">
    <source>
        <dbReference type="SAM" id="SignalP"/>
    </source>
</evidence>
<keyword evidence="3" id="KW-1185">Reference proteome</keyword>
<keyword evidence="1" id="KW-0732">Signal</keyword>
<proteinExistence type="predicted"/>
<dbReference type="AlphaFoldDB" id="A0A8T0HCI1"/>
<comment type="caution">
    <text evidence="2">The sequence shown here is derived from an EMBL/GenBank/DDBJ whole genome shotgun (WGS) entry which is preliminary data.</text>
</comment>
<name>A0A8T0HCI1_CERPU</name>
<sequence length="54" mass="6046">MTAILCFIVILLIHMDSSSHVFIRNQSTSILVKGIKIYLAIRSRGFAFVSPYSS</sequence>
<evidence type="ECO:0000313" key="3">
    <source>
        <dbReference type="Proteomes" id="UP000822688"/>
    </source>
</evidence>
<evidence type="ECO:0000313" key="2">
    <source>
        <dbReference type="EMBL" id="KAG0568138.1"/>
    </source>
</evidence>
<protein>
    <submittedName>
        <fullName evidence="2">Uncharacterized protein</fullName>
    </submittedName>
</protein>
<accession>A0A8T0HCI1</accession>